<reference evidence="5" key="1">
    <citation type="submission" date="2017-02" db="EMBL/GenBank/DDBJ databases">
        <title>Draft Genome Sequence of the Salt Water Bacterium Oceanospirillum linum ATCC 11336.</title>
        <authorList>
            <person name="Trachtenberg A.M."/>
            <person name="Carney J.G."/>
            <person name="Linnane J.D."/>
            <person name="Rheaume B.A."/>
            <person name="Pitts N.L."/>
            <person name="Mykles D.L."/>
            <person name="Maclea K.S."/>
        </authorList>
    </citation>
    <scope>NUCLEOTIDE SEQUENCE [LARGE SCALE GENOMIC DNA]</scope>
    <source>
        <strain evidence="5">ATCC 11336</strain>
    </source>
</reference>
<dbReference type="PROSITE" id="PS50043">
    <property type="entry name" value="HTH_LUXR_2"/>
    <property type="match status" value="1"/>
</dbReference>
<dbReference type="PANTHER" id="PTHR44688:SF16">
    <property type="entry name" value="DNA-BINDING TRANSCRIPTIONAL ACTIVATOR DEVR_DOSR"/>
    <property type="match status" value="1"/>
</dbReference>
<evidence type="ECO:0000259" key="4">
    <source>
        <dbReference type="PROSITE" id="PS50043"/>
    </source>
</evidence>
<dbReference type="SUPFAM" id="SSF46894">
    <property type="entry name" value="C-terminal effector domain of the bipartite response regulators"/>
    <property type="match status" value="1"/>
</dbReference>
<dbReference type="CDD" id="cd06170">
    <property type="entry name" value="LuxR_C_like"/>
    <property type="match status" value="1"/>
</dbReference>
<protein>
    <recommendedName>
        <fullName evidence="4">HTH luxR-type domain-containing protein</fullName>
    </recommendedName>
</protein>
<dbReference type="RefSeq" id="WP_078320174.1">
    <property type="nucleotide sequence ID" value="NZ_FXTS01000006.1"/>
</dbReference>
<feature type="domain" description="HTH luxR-type" evidence="4">
    <location>
        <begin position="8"/>
        <end position="73"/>
    </location>
</feature>
<dbReference type="InterPro" id="IPR036388">
    <property type="entry name" value="WH-like_DNA-bd_sf"/>
</dbReference>
<dbReference type="SUPFAM" id="SSF52540">
    <property type="entry name" value="P-loop containing nucleoside triphosphate hydrolases"/>
    <property type="match status" value="1"/>
</dbReference>
<dbReference type="SMART" id="SM00421">
    <property type="entry name" value="HTH_LUXR"/>
    <property type="match status" value="1"/>
</dbReference>
<dbReference type="Proteomes" id="UP000190064">
    <property type="component" value="Unassembled WGS sequence"/>
</dbReference>
<proteinExistence type="predicted"/>
<dbReference type="Pfam" id="PF00196">
    <property type="entry name" value="GerE"/>
    <property type="match status" value="1"/>
</dbReference>
<dbReference type="InterPro" id="IPR000792">
    <property type="entry name" value="Tscrpt_reg_LuxR_C"/>
</dbReference>
<dbReference type="InterPro" id="IPR016032">
    <property type="entry name" value="Sig_transdc_resp-reg_C-effctor"/>
</dbReference>
<dbReference type="Gene3D" id="1.10.10.10">
    <property type="entry name" value="Winged helix-like DNA-binding domain superfamily/Winged helix DNA-binding domain"/>
    <property type="match status" value="1"/>
</dbReference>
<comment type="caution">
    <text evidence="5">The sequence shown here is derived from an EMBL/GenBank/DDBJ whole genome shotgun (WGS) entry which is preliminary data.</text>
</comment>
<keyword evidence="1" id="KW-0805">Transcription regulation</keyword>
<dbReference type="GO" id="GO:0003677">
    <property type="term" value="F:DNA binding"/>
    <property type="evidence" value="ECO:0007669"/>
    <property type="project" value="UniProtKB-KW"/>
</dbReference>
<dbReference type="PANTHER" id="PTHR44688">
    <property type="entry name" value="DNA-BINDING TRANSCRIPTIONAL ACTIVATOR DEVR_DOSR"/>
    <property type="match status" value="1"/>
</dbReference>
<accession>A0A1T1HA38</accession>
<evidence type="ECO:0000313" key="5">
    <source>
        <dbReference type="EMBL" id="OOV86718.1"/>
    </source>
</evidence>
<dbReference type="PRINTS" id="PR00038">
    <property type="entry name" value="HTHLUXR"/>
</dbReference>
<dbReference type="InterPro" id="IPR027417">
    <property type="entry name" value="P-loop_NTPase"/>
</dbReference>
<keyword evidence="3" id="KW-0804">Transcription</keyword>
<gene>
    <name evidence="5" type="ORF">BTA35_0212700</name>
</gene>
<evidence type="ECO:0000313" key="6">
    <source>
        <dbReference type="Proteomes" id="UP000190064"/>
    </source>
</evidence>
<keyword evidence="6" id="KW-1185">Reference proteome</keyword>
<dbReference type="EMBL" id="MTSD02000005">
    <property type="protein sequence ID" value="OOV86718.1"/>
    <property type="molecule type" value="Genomic_DNA"/>
</dbReference>
<sequence>MTNRASAELSAMDELTPRQHQILKLMQQGKVNKEIARELDISLGTVKQHLVAIFRKLNVQNRTMAVARLAEFKDQSGFDQVFSGETLMAMRPCIVLSLKIDNGQSRAARKRFHTCLSEMAFDCNAFFISREEGEGDLIFGLKRSSAQDMRLATLVADYVSRVMNSYVGQAPSLLPGEPVLSGAIVAGLINISQNRFGGWSGDTVGSHVLTWGHRLRDSAPNGYLVIDQPVQDVMKAFDLTMPNGVPDQLAFSDISTLNDWDVRTDKPLVGRESEFSEVEKLLAGDFNILIVEGENGIGKSRLCREAARKAISQKYFLSYVRVLPTGYLDSANNGYYDQWQDVVQALPDNTPVLVVIDEAHHLADEGCADLTAYMNHLPKHHKVIVSGRQSQVYAFDPSIELLVRKVHLQRLSQSDLDTFFSSADVSPELAERCRGIPLFARELALNEPGTISFALLVTVASRIDKFRVDWKLLYCVASHKESVSLIRLSELMCDDFAYIKAAVNRAVALGVLSLDGTRTSFRHPLVKDVVHYLFKPNQHSDVVSRAS</sequence>
<organism evidence="5 6">
    <name type="scientific">Oceanospirillum linum</name>
    <dbReference type="NCBI Taxonomy" id="966"/>
    <lineage>
        <taxon>Bacteria</taxon>
        <taxon>Pseudomonadati</taxon>
        <taxon>Pseudomonadota</taxon>
        <taxon>Gammaproteobacteria</taxon>
        <taxon>Oceanospirillales</taxon>
        <taxon>Oceanospirillaceae</taxon>
        <taxon>Oceanospirillum</taxon>
    </lineage>
</organism>
<dbReference type="STRING" id="966.BTA35_0212700"/>
<dbReference type="AlphaFoldDB" id="A0A1T1HA38"/>
<name>A0A1T1HA38_OCELI</name>
<dbReference type="Gene3D" id="3.40.50.300">
    <property type="entry name" value="P-loop containing nucleotide triphosphate hydrolases"/>
    <property type="match status" value="1"/>
</dbReference>
<evidence type="ECO:0000256" key="3">
    <source>
        <dbReference type="ARBA" id="ARBA00023163"/>
    </source>
</evidence>
<keyword evidence="2" id="KW-0238">DNA-binding</keyword>
<evidence type="ECO:0000256" key="2">
    <source>
        <dbReference type="ARBA" id="ARBA00023125"/>
    </source>
</evidence>
<dbReference type="GO" id="GO:0006355">
    <property type="term" value="P:regulation of DNA-templated transcription"/>
    <property type="evidence" value="ECO:0007669"/>
    <property type="project" value="InterPro"/>
</dbReference>
<evidence type="ECO:0000256" key="1">
    <source>
        <dbReference type="ARBA" id="ARBA00023015"/>
    </source>
</evidence>
<dbReference type="PROSITE" id="PS00622">
    <property type="entry name" value="HTH_LUXR_1"/>
    <property type="match status" value="1"/>
</dbReference>